<dbReference type="InterPro" id="IPR011991">
    <property type="entry name" value="ArsR-like_HTH"/>
</dbReference>
<dbReference type="PANTHER" id="PTHR30346">
    <property type="entry name" value="TRANSCRIPTIONAL DUAL REGULATOR HCAR-RELATED"/>
    <property type="match status" value="1"/>
</dbReference>
<dbReference type="GO" id="GO:0003677">
    <property type="term" value="F:DNA binding"/>
    <property type="evidence" value="ECO:0007669"/>
    <property type="project" value="UniProtKB-KW"/>
</dbReference>
<dbReference type="GO" id="GO:0032993">
    <property type="term" value="C:protein-DNA complex"/>
    <property type="evidence" value="ECO:0007669"/>
    <property type="project" value="TreeGrafter"/>
</dbReference>
<comment type="similarity">
    <text evidence="1">Belongs to the LysR transcriptional regulatory family.</text>
</comment>
<accession>A0A3M2M2D2</accession>
<evidence type="ECO:0000256" key="1">
    <source>
        <dbReference type="ARBA" id="ARBA00009437"/>
    </source>
</evidence>
<dbReference type="EMBL" id="RFFG01000023">
    <property type="protein sequence ID" value="RMI43797.1"/>
    <property type="molecule type" value="Genomic_DNA"/>
</dbReference>
<name>A0A3M2M2D2_9ACTN</name>
<keyword evidence="2" id="KW-0805">Transcription regulation</keyword>
<evidence type="ECO:0000259" key="5">
    <source>
        <dbReference type="PROSITE" id="PS50931"/>
    </source>
</evidence>
<dbReference type="SUPFAM" id="SSF46785">
    <property type="entry name" value="Winged helix' DNA-binding domain"/>
    <property type="match status" value="1"/>
</dbReference>
<dbReference type="PANTHER" id="PTHR30346:SF29">
    <property type="entry name" value="LYSR SUBSTRATE-BINDING"/>
    <property type="match status" value="1"/>
</dbReference>
<comment type="caution">
    <text evidence="6">The sequence shown here is derived from an EMBL/GenBank/DDBJ whole genome shotgun (WGS) entry which is preliminary data.</text>
</comment>
<gene>
    <name evidence="6" type="ORF">EBO15_15105</name>
</gene>
<evidence type="ECO:0000256" key="3">
    <source>
        <dbReference type="ARBA" id="ARBA00023125"/>
    </source>
</evidence>
<keyword evidence="4" id="KW-0804">Transcription</keyword>
<sequence>MACKFDFMLDPTRLRLLRDLAEYGTMTAVGEAGGMTSSAVSQHLARLEREAGVRLFLRVGRRVRLTAEGHRLVGHAHTVLNALDAAERDLRGAGTPRGPVHVATFATAAGRHLLPAVRAARTRFPELRVIIHEHEPADATAALREGRCDLALVYSYNLLSAAAPASGATPPPAEAASASAPAPDGLSGRLLYREPVLVALPSGHPAASTAVDLRKLSSEQWIVGSRGTADHQLIERAAAFAGFLPETSHSADDYALILRMVGQGLGVALVPEGGTEGAPPDVLLRPLAGLPLTRDIHALTRHATPAVQAVLELLRAPAPDR</sequence>
<dbReference type="Pfam" id="PF03466">
    <property type="entry name" value="LysR_substrate"/>
    <property type="match status" value="2"/>
</dbReference>
<evidence type="ECO:0000313" key="6">
    <source>
        <dbReference type="EMBL" id="RMI43797.1"/>
    </source>
</evidence>
<dbReference type="AlphaFoldDB" id="A0A3M2M2D2"/>
<dbReference type="PROSITE" id="PS50931">
    <property type="entry name" value="HTH_LYSR"/>
    <property type="match status" value="1"/>
</dbReference>
<dbReference type="InterPro" id="IPR005119">
    <property type="entry name" value="LysR_subst-bd"/>
</dbReference>
<dbReference type="Gene3D" id="3.40.190.10">
    <property type="entry name" value="Periplasmic binding protein-like II"/>
    <property type="match status" value="3"/>
</dbReference>
<dbReference type="Pfam" id="PF00126">
    <property type="entry name" value="HTH_1"/>
    <property type="match status" value="1"/>
</dbReference>
<evidence type="ECO:0000256" key="2">
    <source>
        <dbReference type="ARBA" id="ARBA00023015"/>
    </source>
</evidence>
<dbReference type="InterPro" id="IPR036388">
    <property type="entry name" value="WH-like_DNA-bd_sf"/>
</dbReference>
<organism evidence="6 7">
    <name type="scientific">Actinomadura harenae</name>
    <dbReference type="NCBI Taxonomy" id="2483351"/>
    <lineage>
        <taxon>Bacteria</taxon>
        <taxon>Bacillati</taxon>
        <taxon>Actinomycetota</taxon>
        <taxon>Actinomycetes</taxon>
        <taxon>Streptosporangiales</taxon>
        <taxon>Thermomonosporaceae</taxon>
        <taxon>Actinomadura</taxon>
    </lineage>
</organism>
<evidence type="ECO:0000313" key="7">
    <source>
        <dbReference type="Proteomes" id="UP000282674"/>
    </source>
</evidence>
<feature type="domain" description="HTH lysR-type" evidence="5">
    <location>
        <begin position="9"/>
        <end position="66"/>
    </location>
</feature>
<dbReference type="InterPro" id="IPR036390">
    <property type="entry name" value="WH_DNA-bd_sf"/>
</dbReference>
<keyword evidence="3" id="KW-0238">DNA-binding</keyword>
<protein>
    <submittedName>
        <fullName evidence="6">LysR family transcriptional regulator</fullName>
    </submittedName>
</protein>
<evidence type="ECO:0000256" key="4">
    <source>
        <dbReference type="ARBA" id="ARBA00023163"/>
    </source>
</evidence>
<keyword evidence="7" id="KW-1185">Reference proteome</keyword>
<reference evidence="6 7" key="1">
    <citation type="submission" date="2018-10" db="EMBL/GenBank/DDBJ databases">
        <title>Isolation from soil.</title>
        <authorList>
            <person name="Hu J."/>
        </authorList>
    </citation>
    <scope>NUCLEOTIDE SEQUENCE [LARGE SCALE GENOMIC DNA]</scope>
    <source>
        <strain evidence="6 7">NEAU-Ht49</strain>
    </source>
</reference>
<dbReference type="Gene3D" id="1.10.10.10">
    <property type="entry name" value="Winged helix-like DNA-binding domain superfamily/Winged helix DNA-binding domain"/>
    <property type="match status" value="1"/>
</dbReference>
<dbReference type="InterPro" id="IPR000847">
    <property type="entry name" value="LysR_HTH_N"/>
</dbReference>
<dbReference type="GO" id="GO:0003700">
    <property type="term" value="F:DNA-binding transcription factor activity"/>
    <property type="evidence" value="ECO:0007669"/>
    <property type="project" value="InterPro"/>
</dbReference>
<dbReference type="SUPFAM" id="SSF53850">
    <property type="entry name" value="Periplasmic binding protein-like II"/>
    <property type="match status" value="1"/>
</dbReference>
<dbReference type="CDD" id="cd00090">
    <property type="entry name" value="HTH_ARSR"/>
    <property type="match status" value="1"/>
</dbReference>
<dbReference type="Proteomes" id="UP000282674">
    <property type="component" value="Unassembled WGS sequence"/>
</dbReference>
<proteinExistence type="inferred from homology"/>